<reference evidence="2 3" key="1">
    <citation type="submission" date="2017-07" db="EMBL/GenBank/DDBJ databases">
        <title>Mechanisms for carbon and nitrogen cycling indicate functional differentiation within the Candidate Phyla Radiation.</title>
        <authorList>
            <person name="Danczak R.E."/>
            <person name="Johnston M.D."/>
            <person name="Kenah C."/>
            <person name="Slattery M."/>
            <person name="Wrighton K.C."/>
            <person name="Wilkins M.J."/>
        </authorList>
    </citation>
    <scope>NUCLEOTIDE SEQUENCE [LARGE SCALE GENOMIC DNA]</scope>
    <source>
        <strain evidence="2">Athens1014_28</strain>
    </source>
</reference>
<protein>
    <recommendedName>
        <fullName evidence="1">Reverse transcriptase domain-containing protein</fullName>
    </recommendedName>
</protein>
<dbReference type="EMBL" id="VMGN01000066">
    <property type="protein sequence ID" value="TSC92681.1"/>
    <property type="molecule type" value="Genomic_DNA"/>
</dbReference>
<dbReference type="InterPro" id="IPR043502">
    <property type="entry name" value="DNA/RNA_pol_sf"/>
</dbReference>
<name>A0A554LIJ9_9BACT</name>
<dbReference type="InterPro" id="IPR000477">
    <property type="entry name" value="RT_dom"/>
</dbReference>
<dbReference type="PROSITE" id="PS50878">
    <property type="entry name" value="RT_POL"/>
    <property type="match status" value="1"/>
</dbReference>
<dbReference type="Pfam" id="PF00078">
    <property type="entry name" value="RVT_1"/>
    <property type="match status" value="1"/>
</dbReference>
<dbReference type="Proteomes" id="UP000316495">
    <property type="component" value="Unassembled WGS sequence"/>
</dbReference>
<evidence type="ECO:0000313" key="2">
    <source>
        <dbReference type="EMBL" id="TSC92681.1"/>
    </source>
</evidence>
<dbReference type="PANTHER" id="PTHR34047">
    <property type="entry name" value="NUCLEAR INTRON MATURASE 1, MITOCHONDRIAL-RELATED"/>
    <property type="match status" value="1"/>
</dbReference>
<evidence type="ECO:0000259" key="1">
    <source>
        <dbReference type="PROSITE" id="PS50878"/>
    </source>
</evidence>
<dbReference type="InterPro" id="IPR051083">
    <property type="entry name" value="GrpII_Intron_Splice-Mob/Def"/>
</dbReference>
<gene>
    <name evidence="2" type="ORF">Athens101428_814</name>
</gene>
<dbReference type="AlphaFoldDB" id="A0A554LIJ9"/>
<organism evidence="2 3">
    <name type="scientific">Candidatus Berkelbacteria bacterium Athens1014_28</name>
    <dbReference type="NCBI Taxonomy" id="2017145"/>
    <lineage>
        <taxon>Bacteria</taxon>
        <taxon>Candidatus Berkelbacteria</taxon>
    </lineage>
</organism>
<feature type="domain" description="Reverse transcriptase" evidence="1">
    <location>
        <begin position="56"/>
        <end position="275"/>
    </location>
</feature>
<proteinExistence type="predicted"/>
<dbReference type="CDD" id="cd01651">
    <property type="entry name" value="RT_G2_intron"/>
    <property type="match status" value="1"/>
</dbReference>
<accession>A0A554LIJ9</accession>
<evidence type="ECO:0000313" key="3">
    <source>
        <dbReference type="Proteomes" id="UP000316495"/>
    </source>
</evidence>
<sequence>MVGSDHLFEKVISIENLLKAWAEFADGKKNRPDVMLFAQNLMSNILELNKDLNNFQYQHASYEQFNITDPKPRIIHKATVRDRLLHRAVYRVLYPLFDQTFIFDSYSCRENKGTHRAFFRLVDFSKRVSCNNTHVSWALKCDIRKFFHSIDQKILIKLLVQRIEDGRLMNLLKKLIESFECSLGKGMPLGNLTSQLFANIYLDSLDKFVKHKLKVKYYLRYADDFILLTENRELLLEYLKNIESFLSEQLKLSLHPDKIILRKLNWGLDFVGYVAYPKFNLPRRRTVQRIFVKLEKIKVQKTEQFNRSLQSYLAHLKHVDTYKLSAKIATIFDINSENKFKKLSPDTIEINR</sequence>
<comment type="caution">
    <text evidence="2">The sequence shown here is derived from an EMBL/GenBank/DDBJ whole genome shotgun (WGS) entry which is preliminary data.</text>
</comment>
<dbReference type="PANTHER" id="PTHR34047:SF8">
    <property type="entry name" value="PROTEIN YKFC"/>
    <property type="match status" value="1"/>
</dbReference>
<dbReference type="SUPFAM" id="SSF56672">
    <property type="entry name" value="DNA/RNA polymerases"/>
    <property type="match status" value="1"/>
</dbReference>